<dbReference type="AlphaFoldDB" id="A0A157QWJ3"/>
<gene>
    <name evidence="2" type="ORF">SAMEA1982600_04143</name>
</gene>
<evidence type="ECO:0000313" key="2">
    <source>
        <dbReference type="EMBL" id="SAI50181.1"/>
    </source>
</evidence>
<evidence type="ECO:0000313" key="3">
    <source>
        <dbReference type="Proteomes" id="UP000077037"/>
    </source>
</evidence>
<dbReference type="EMBL" id="FKBS01000025">
    <property type="protein sequence ID" value="SAI50181.1"/>
    <property type="molecule type" value="Genomic_DNA"/>
</dbReference>
<organism evidence="2 3">
    <name type="scientific">Bordetella ansorpii</name>
    <dbReference type="NCBI Taxonomy" id="288768"/>
    <lineage>
        <taxon>Bacteria</taxon>
        <taxon>Pseudomonadati</taxon>
        <taxon>Pseudomonadota</taxon>
        <taxon>Betaproteobacteria</taxon>
        <taxon>Burkholderiales</taxon>
        <taxon>Alcaligenaceae</taxon>
        <taxon>Bordetella</taxon>
    </lineage>
</organism>
<feature type="signal peptide" evidence="1">
    <location>
        <begin position="1"/>
        <end position="21"/>
    </location>
</feature>
<dbReference type="PROSITE" id="PS51257">
    <property type="entry name" value="PROKAR_LIPOPROTEIN"/>
    <property type="match status" value="1"/>
</dbReference>
<dbReference type="Proteomes" id="UP000077037">
    <property type="component" value="Unassembled WGS sequence"/>
</dbReference>
<name>A0A157QWJ3_9BORD</name>
<keyword evidence="2" id="KW-0812">Transmembrane</keyword>
<accession>A0A157QWJ3</accession>
<feature type="chain" id="PRO_5007615400" evidence="1">
    <location>
        <begin position="22"/>
        <end position="239"/>
    </location>
</feature>
<sequence>MIKKTLIATLAAFGCLASAHAHQVWVEQPDGQNAVLRFGEFGDNLREASPGLLDKFGKPTATLITAKGTQPAEGKKTADGYTLPFKAASGDAIVAEDAAYPLNTYKRDDKSITGWYHPAARYITGFTEQVPKLTLDIVPTGKPGELKVTYKGQPLPKAKVAWVVQSGWAKEGWTDDKGLVTFDTPWQGVYVAEVGHADRTGGERDGKKYDVVNYVTSLTYVKPDGAAAIPAGPAAAPNK</sequence>
<proteinExistence type="predicted"/>
<protein>
    <submittedName>
        <fullName evidence="2">Nickel uptake substrate-specific transmembrane region</fullName>
    </submittedName>
</protein>
<evidence type="ECO:0000256" key="1">
    <source>
        <dbReference type="SAM" id="SignalP"/>
    </source>
</evidence>
<keyword evidence="1" id="KW-0732">Signal</keyword>
<dbReference type="OrthoDB" id="8911471at2"/>
<reference evidence="2 3" key="1">
    <citation type="submission" date="2016-03" db="EMBL/GenBank/DDBJ databases">
        <authorList>
            <consortium name="Pathogen Informatics"/>
        </authorList>
    </citation>
    <scope>NUCLEOTIDE SEQUENCE [LARGE SCALE GENOMIC DNA]</scope>
    <source>
        <strain evidence="2 3">NCTC13364</strain>
    </source>
</reference>
<keyword evidence="2" id="KW-0472">Membrane</keyword>